<gene>
    <name evidence="1" type="ORF">QCA50_018560</name>
</gene>
<dbReference type="EMBL" id="JASBNA010000071">
    <property type="protein sequence ID" value="KAK7678499.1"/>
    <property type="molecule type" value="Genomic_DNA"/>
</dbReference>
<keyword evidence="2" id="KW-1185">Reference proteome</keyword>
<dbReference type="Proteomes" id="UP001385951">
    <property type="component" value="Unassembled WGS sequence"/>
</dbReference>
<sequence>MIIPIKAVIVEEMRSAFASEETLVNPTTEGLDILSPSPVDDANNVPVTVPSLNREPISQRILYRTRALTQSARCRLQSIKHGLVRVAKKVVGRA</sequence>
<dbReference type="AlphaFoldDB" id="A0AAW0FHS5"/>
<organism evidence="1 2">
    <name type="scientific">Cerrena zonata</name>
    <dbReference type="NCBI Taxonomy" id="2478898"/>
    <lineage>
        <taxon>Eukaryota</taxon>
        <taxon>Fungi</taxon>
        <taxon>Dikarya</taxon>
        <taxon>Basidiomycota</taxon>
        <taxon>Agaricomycotina</taxon>
        <taxon>Agaricomycetes</taxon>
        <taxon>Polyporales</taxon>
        <taxon>Cerrenaceae</taxon>
        <taxon>Cerrena</taxon>
    </lineage>
</organism>
<evidence type="ECO:0000313" key="2">
    <source>
        <dbReference type="Proteomes" id="UP001385951"/>
    </source>
</evidence>
<accession>A0AAW0FHS5</accession>
<protein>
    <submittedName>
        <fullName evidence="1">Uncharacterized protein</fullName>
    </submittedName>
</protein>
<comment type="caution">
    <text evidence="1">The sequence shown here is derived from an EMBL/GenBank/DDBJ whole genome shotgun (WGS) entry which is preliminary data.</text>
</comment>
<reference evidence="1 2" key="1">
    <citation type="submission" date="2022-09" db="EMBL/GenBank/DDBJ databases">
        <authorList>
            <person name="Palmer J.M."/>
        </authorList>
    </citation>
    <scope>NUCLEOTIDE SEQUENCE [LARGE SCALE GENOMIC DNA]</scope>
    <source>
        <strain evidence="1 2">DSM 7382</strain>
    </source>
</reference>
<evidence type="ECO:0000313" key="1">
    <source>
        <dbReference type="EMBL" id="KAK7678499.1"/>
    </source>
</evidence>
<name>A0AAW0FHS5_9APHY</name>
<proteinExistence type="predicted"/>